<feature type="region of interest" description="Disordered" evidence="1">
    <location>
        <begin position="65"/>
        <end position="119"/>
    </location>
</feature>
<evidence type="ECO:0000313" key="2">
    <source>
        <dbReference type="Proteomes" id="UP000189701"/>
    </source>
</evidence>
<dbReference type="PANTHER" id="PTHR33144">
    <property type="entry name" value="OS10G0409366 PROTEIN-RELATED"/>
    <property type="match status" value="1"/>
</dbReference>
<sequence>MESIGDLEGKDFGDTWRRKSLRLLLLRFTKVIFYKFKYLSNFVVMARKRQRNFSQEMLLPDVPEQQEEQMGGAAMPQPPQNWPQNEGQDIRSGKSRNDSHETENFLDSSTNEEQSKRPRGLTMMHSGWGKDGGILHVELNHLNQAIRPDAARLSSKLGVIARNGILAPLNHKDWRHVPKLYKNRIWAHIKVLKKLKKKVMY</sequence>
<proteinExistence type="predicted"/>
<gene>
    <name evidence="3" type="primary">LOC104227240</name>
</gene>
<feature type="compositionally biased region" description="Basic and acidic residues" evidence="1">
    <location>
        <begin position="88"/>
        <end position="103"/>
    </location>
</feature>
<dbReference type="STRING" id="4096.A0A1U7WKB7"/>
<dbReference type="PANTHER" id="PTHR33144:SF47">
    <property type="entry name" value="LEUCINE-RICH REPEAT RESISTANCE PROTEIN"/>
    <property type="match status" value="1"/>
</dbReference>
<keyword evidence="2" id="KW-1185">Reference proteome</keyword>
<dbReference type="RefSeq" id="XP_009777746.1">
    <property type="nucleotide sequence ID" value="XM_009779444.1"/>
</dbReference>
<protein>
    <submittedName>
        <fullName evidence="3">Uncharacterized protein LOC104227240 isoform X1</fullName>
    </submittedName>
</protein>
<reference evidence="3" key="2">
    <citation type="submission" date="2025-08" db="UniProtKB">
        <authorList>
            <consortium name="RefSeq"/>
        </authorList>
    </citation>
    <scope>IDENTIFICATION</scope>
    <source>
        <tissue evidence="3">Leaf</tissue>
    </source>
</reference>
<reference evidence="2" key="1">
    <citation type="journal article" date="2013" name="Genome Biol.">
        <title>Reference genomes and transcriptomes of Nicotiana sylvestris and Nicotiana tomentosiformis.</title>
        <authorList>
            <person name="Sierro N."/>
            <person name="Battey J.N."/>
            <person name="Ouadi S."/>
            <person name="Bovet L."/>
            <person name="Goepfert S."/>
            <person name="Bakaher N."/>
            <person name="Peitsch M.C."/>
            <person name="Ivanov N.V."/>
        </authorList>
    </citation>
    <scope>NUCLEOTIDE SEQUENCE [LARGE SCALE GENOMIC DNA]</scope>
</reference>
<dbReference type="AlphaFoldDB" id="A0A1U7WKB7"/>
<accession>A0A1U7WKB7</accession>
<name>A0A1U7WKB7_NICSY</name>
<dbReference type="Proteomes" id="UP000189701">
    <property type="component" value="Unplaced"/>
</dbReference>
<evidence type="ECO:0000313" key="3">
    <source>
        <dbReference type="RefSeq" id="XP_009777746.1"/>
    </source>
</evidence>
<organism evidence="2 3">
    <name type="scientific">Nicotiana sylvestris</name>
    <name type="common">Wood tobacco</name>
    <name type="synonym">South American tobacco</name>
    <dbReference type="NCBI Taxonomy" id="4096"/>
    <lineage>
        <taxon>Eukaryota</taxon>
        <taxon>Viridiplantae</taxon>
        <taxon>Streptophyta</taxon>
        <taxon>Embryophyta</taxon>
        <taxon>Tracheophyta</taxon>
        <taxon>Spermatophyta</taxon>
        <taxon>Magnoliopsida</taxon>
        <taxon>eudicotyledons</taxon>
        <taxon>Gunneridae</taxon>
        <taxon>Pentapetalae</taxon>
        <taxon>asterids</taxon>
        <taxon>lamiids</taxon>
        <taxon>Solanales</taxon>
        <taxon>Solanaceae</taxon>
        <taxon>Nicotianoideae</taxon>
        <taxon>Nicotianeae</taxon>
        <taxon>Nicotiana</taxon>
    </lineage>
</organism>
<evidence type="ECO:0000256" key="1">
    <source>
        <dbReference type="SAM" id="MobiDB-lite"/>
    </source>
</evidence>